<keyword evidence="3" id="KW-1185">Reference proteome</keyword>
<sequence length="108" mass="12452">MQQLNEYFSPTKLAELNTKSEGYYGGMARQELEVYSKQEALAKLAEMLEDLKQVSKKAEAIQEFAKENGLEDMVSFCCWSDAQWELDKMVQADVESDAIQWMRSNHNC</sequence>
<protein>
    <submittedName>
        <fullName evidence="2">Uncharacterized protein</fullName>
    </submittedName>
</protein>
<reference evidence="2 3" key="1">
    <citation type="submission" date="2021-08" db="EMBL/GenBank/DDBJ databases">
        <authorList>
            <person name="Martino G."/>
            <person name="Holtappels D."/>
            <person name="Wagemans J."/>
            <person name="Lavigne R."/>
            <person name="Turina M."/>
            <person name="Ciuffo M."/>
        </authorList>
    </citation>
    <scope>NUCLEOTIDE SEQUENCE [LARGE SCALE GENOMIC DNA]</scope>
</reference>
<dbReference type="Proteomes" id="UP000828763">
    <property type="component" value="Segment"/>
</dbReference>
<organism evidence="2 3">
    <name type="scientific">Pseudomonas phage psageK4e</name>
    <dbReference type="NCBI Taxonomy" id="2875723"/>
    <lineage>
        <taxon>Viruses</taxon>
        <taxon>Duplodnaviria</taxon>
        <taxon>Heunggongvirae</taxon>
        <taxon>Uroviricota</taxon>
        <taxon>Caudoviricetes</taxon>
        <taxon>Vandenendeviridae</taxon>
        <taxon>Gorskivirinae</taxon>
        <taxon>Otagovirus</taxon>
        <taxon>Otagovirus psagek4e</taxon>
    </lineage>
</organism>
<evidence type="ECO:0000256" key="1">
    <source>
        <dbReference type="SAM" id="Coils"/>
    </source>
</evidence>
<proteinExistence type="predicted"/>
<gene>
    <name evidence="2" type="ORF">psageK4e_161</name>
</gene>
<name>A0AAE8XN49_9CAUD</name>
<evidence type="ECO:0000313" key="3">
    <source>
        <dbReference type="Proteomes" id="UP000828763"/>
    </source>
</evidence>
<evidence type="ECO:0000313" key="2">
    <source>
        <dbReference type="EMBL" id="UAW53609.1"/>
    </source>
</evidence>
<dbReference type="EMBL" id="MZ868713">
    <property type="protein sequence ID" value="UAW53609.1"/>
    <property type="molecule type" value="Genomic_DNA"/>
</dbReference>
<feature type="coiled-coil region" evidence="1">
    <location>
        <begin position="37"/>
        <end position="68"/>
    </location>
</feature>
<accession>A0AAE8XN49</accession>
<keyword evidence="1" id="KW-0175">Coiled coil</keyword>